<evidence type="ECO:0000259" key="1">
    <source>
        <dbReference type="PROSITE" id="PS50995"/>
    </source>
</evidence>
<dbReference type="Pfam" id="PF01047">
    <property type="entry name" value="MarR"/>
    <property type="match status" value="1"/>
</dbReference>
<gene>
    <name evidence="2" type="ORF">HD597_004050</name>
</gene>
<accession>A0A9X2GFR9</accession>
<dbReference type="InterPro" id="IPR000835">
    <property type="entry name" value="HTH_MarR-typ"/>
</dbReference>
<organism evidence="2 3">
    <name type="scientific">Nonomuraea thailandensis</name>
    <dbReference type="NCBI Taxonomy" id="1188745"/>
    <lineage>
        <taxon>Bacteria</taxon>
        <taxon>Bacillati</taxon>
        <taxon>Actinomycetota</taxon>
        <taxon>Actinomycetes</taxon>
        <taxon>Streptosporangiales</taxon>
        <taxon>Streptosporangiaceae</taxon>
        <taxon>Nonomuraea</taxon>
    </lineage>
</organism>
<dbReference type="InterPro" id="IPR039422">
    <property type="entry name" value="MarR/SlyA-like"/>
</dbReference>
<comment type="caution">
    <text evidence="2">The sequence shown here is derived from an EMBL/GenBank/DDBJ whole genome shotgun (WGS) entry which is preliminary data.</text>
</comment>
<dbReference type="Proteomes" id="UP001139648">
    <property type="component" value="Unassembled WGS sequence"/>
</dbReference>
<evidence type="ECO:0000313" key="2">
    <source>
        <dbReference type="EMBL" id="MCP2357030.1"/>
    </source>
</evidence>
<dbReference type="PANTHER" id="PTHR33164:SF43">
    <property type="entry name" value="HTH-TYPE TRANSCRIPTIONAL REPRESSOR YETL"/>
    <property type="match status" value="1"/>
</dbReference>
<dbReference type="PROSITE" id="PS50995">
    <property type="entry name" value="HTH_MARR_2"/>
    <property type="match status" value="1"/>
</dbReference>
<reference evidence="2" key="1">
    <citation type="submission" date="2022-06" db="EMBL/GenBank/DDBJ databases">
        <title>Sequencing the genomes of 1000 actinobacteria strains.</title>
        <authorList>
            <person name="Klenk H.-P."/>
        </authorList>
    </citation>
    <scope>NUCLEOTIDE SEQUENCE</scope>
    <source>
        <strain evidence="2">DSM 46694</strain>
    </source>
</reference>
<evidence type="ECO:0000313" key="3">
    <source>
        <dbReference type="Proteomes" id="UP001139648"/>
    </source>
</evidence>
<sequence length="123" mass="13388">MIQALDRFHAYVMTGMAGSFSLAETRVLLDLATQDGCEVRSVRRRLRLDPGHLSRVLARLDAAGLVTRQRSADDQRCLLVRLTHRGRAALGDNARALSDDDRARIIAAVRAVGAPAVEGGRRG</sequence>
<dbReference type="GO" id="GO:0003677">
    <property type="term" value="F:DNA binding"/>
    <property type="evidence" value="ECO:0007669"/>
    <property type="project" value="UniProtKB-KW"/>
</dbReference>
<name>A0A9X2GFR9_9ACTN</name>
<dbReference type="AlphaFoldDB" id="A0A9X2GFR9"/>
<dbReference type="InterPro" id="IPR036390">
    <property type="entry name" value="WH_DNA-bd_sf"/>
</dbReference>
<keyword evidence="3" id="KW-1185">Reference proteome</keyword>
<proteinExistence type="predicted"/>
<dbReference type="InterPro" id="IPR036388">
    <property type="entry name" value="WH-like_DNA-bd_sf"/>
</dbReference>
<dbReference type="Gene3D" id="1.10.10.10">
    <property type="entry name" value="Winged helix-like DNA-binding domain superfamily/Winged helix DNA-binding domain"/>
    <property type="match status" value="1"/>
</dbReference>
<dbReference type="RefSeq" id="WP_253744176.1">
    <property type="nucleotide sequence ID" value="NZ_BAABKA010000103.1"/>
</dbReference>
<feature type="domain" description="HTH marR-type" evidence="1">
    <location>
        <begin position="1"/>
        <end position="123"/>
    </location>
</feature>
<protein>
    <submittedName>
        <fullName evidence="2">DNA-binding MarR family transcriptional regulator</fullName>
    </submittedName>
</protein>
<keyword evidence="2" id="KW-0238">DNA-binding</keyword>
<dbReference type="GO" id="GO:0003700">
    <property type="term" value="F:DNA-binding transcription factor activity"/>
    <property type="evidence" value="ECO:0007669"/>
    <property type="project" value="InterPro"/>
</dbReference>
<dbReference type="GO" id="GO:0006950">
    <property type="term" value="P:response to stress"/>
    <property type="evidence" value="ECO:0007669"/>
    <property type="project" value="TreeGrafter"/>
</dbReference>
<dbReference type="SUPFAM" id="SSF46785">
    <property type="entry name" value="Winged helix' DNA-binding domain"/>
    <property type="match status" value="1"/>
</dbReference>
<dbReference type="PANTHER" id="PTHR33164">
    <property type="entry name" value="TRANSCRIPTIONAL REGULATOR, MARR FAMILY"/>
    <property type="match status" value="1"/>
</dbReference>
<dbReference type="SMART" id="SM00347">
    <property type="entry name" value="HTH_MARR"/>
    <property type="match status" value="1"/>
</dbReference>
<dbReference type="EMBL" id="JAMZEB010000002">
    <property type="protein sequence ID" value="MCP2357030.1"/>
    <property type="molecule type" value="Genomic_DNA"/>
</dbReference>